<accession>A0ABD0YR68</accession>
<keyword evidence="6" id="KW-1185">Reference proteome</keyword>
<evidence type="ECO:0000259" key="4">
    <source>
        <dbReference type="Pfam" id="PF25473"/>
    </source>
</evidence>
<dbReference type="AlphaFoldDB" id="A0ABD0YR68"/>
<feature type="transmembrane region" description="Helical" evidence="3">
    <location>
        <begin position="51"/>
        <end position="70"/>
    </location>
</feature>
<feature type="coiled-coil region" evidence="1">
    <location>
        <begin position="129"/>
        <end position="165"/>
    </location>
</feature>
<keyword evidence="3" id="KW-0812">Transmembrane</keyword>
<proteinExistence type="predicted"/>
<feature type="compositionally biased region" description="Low complexity" evidence="2">
    <location>
        <begin position="88"/>
        <end position="101"/>
    </location>
</feature>
<name>A0ABD0YR68_9HEMI</name>
<organism evidence="5 6">
    <name type="scientific">Ranatra chinensis</name>
    <dbReference type="NCBI Taxonomy" id="642074"/>
    <lineage>
        <taxon>Eukaryota</taxon>
        <taxon>Metazoa</taxon>
        <taxon>Ecdysozoa</taxon>
        <taxon>Arthropoda</taxon>
        <taxon>Hexapoda</taxon>
        <taxon>Insecta</taxon>
        <taxon>Pterygota</taxon>
        <taxon>Neoptera</taxon>
        <taxon>Paraneoptera</taxon>
        <taxon>Hemiptera</taxon>
        <taxon>Heteroptera</taxon>
        <taxon>Panheteroptera</taxon>
        <taxon>Nepomorpha</taxon>
        <taxon>Nepidae</taxon>
        <taxon>Ranatrinae</taxon>
        <taxon>Ranatra</taxon>
    </lineage>
</organism>
<evidence type="ECO:0000313" key="5">
    <source>
        <dbReference type="EMBL" id="KAL1128992.1"/>
    </source>
</evidence>
<dbReference type="Proteomes" id="UP001558652">
    <property type="component" value="Unassembled WGS sequence"/>
</dbReference>
<keyword evidence="1" id="KW-0175">Coiled coil</keyword>
<comment type="caution">
    <text evidence="5">The sequence shown here is derived from an EMBL/GenBank/DDBJ whole genome shotgun (WGS) entry which is preliminary data.</text>
</comment>
<protein>
    <recommendedName>
        <fullName evidence="4">Matrix-remodeling-associated protein 7 helical domain-containing protein</fullName>
    </recommendedName>
</protein>
<feature type="region of interest" description="Disordered" evidence="2">
    <location>
        <begin position="77"/>
        <end position="108"/>
    </location>
</feature>
<dbReference type="Pfam" id="PF25473">
    <property type="entry name" value="MXRA7_helical"/>
    <property type="match status" value="1"/>
</dbReference>
<gene>
    <name evidence="5" type="ORF">AAG570_013524</name>
</gene>
<dbReference type="InterPro" id="IPR057534">
    <property type="entry name" value="MXRA7_helical"/>
</dbReference>
<keyword evidence="3" id="KW-1133">Transmembrane helix</keyword>
<evidence type="ECO:0000256" key="1">
    <source>
        <dbReference type="SAM" id="Coils"/>
    </source>
</evidence>
<reference evidence="5 6" key="1">
    <citation type="submission" date="2024-07" db="EMBL/GenBank/DDBJ databases">
        <title>Chromosome-level genome assembly of the water stick insect Ranatra chinensis (Heteroptera: Nepidae).</title>
        <authorList>
            <person name="Liu X."/>
        </authorList>
    </citation>
    <scope>NUCLEOTIDE SEQUENCE [LARGE SCALE GENOMIC DNA]</scope>
    <source>
        <strain evidence="5">Cailab_2021Rc</strain>
        <tissue evidence="5">Muscle</tissue>
    </source>
</reference>
<sequence>MAKNSANVPSDSRCQGTSEEGGFSFQNLKLEMTSQAPWIENLTIYGDNLSAYYVVCALVSFLAVIFTWWTQRGLATDNKMTDQGDPVSSSSEESLTTQQESPDNNEANLDENIKKLTKAERCALLDEVAQTLSEDQIQQEKEMEKQQLENIFELLKQQQEKFQIESIEELEDQMKFYRA</sequence>
<feature type="domain" description="Matrix-remodeling-associated protein 7 helical" evidence="4">
    <location>
        <begin position="125"/>
        <end position="178"/>
    </location>
</feature>
<evidence type="ECO:0000256" key="3">
    <source>
        <dbReference type="SAM" id="Phobius"/>
    </source>
</evidence>
<dbReference type="EMBL" id="JBFDAA010000009">
    <property type="protein sequence ID" value="KAL1128992.1"/>
    <property type="molecule type" value="Genomic_DNA"/>
</dbReference>
<feature type="region of interest" description="Disordered" evidence="2">
    <location>
        <begin position="1"/>
        <end position="20"/>
    </location>
</feature>
<keyword evidence="3" id="KW-0472">Membrane</keyword>
<evidence type="ECO:0000256" key="2">
    <source>
        <dbReference type="SAM" id="MobiDB-lite"/>
    </source>
</evidence>
<evidence type="ECO:0000313" key="6">
    <source>
        <dbReference type="Proteomes" id="UP001558652"/>
    </source>
</evidence>